<dbReference type="RefSeq" id="WP_027637879.1">
    <property type="nucleotide sequence ID" value="NZ_BAAACD010000024.1"/>
</dbReference>
<dbReference type="Proteomes" id="UP000182135">
    <property type="component" value="Unassembled WGS sequence"/>
</dbReference>
<dbReference type="EMBL" id="QAMZ01000053">
    <property type="protein sequence ID" value="PWL51927.1"/>
    <property type="molecule type" value="Genomic_DNA"/>
</dbReference>
<dbReference type="OrthoDB" id="9779501at2"/>
<proteinExistence type="predicted"/>
<evidence type="ECO:0000313" key="2">
    <source>
        <dbReference type="EMBL" id="PWL51927.1"/>
    </source>
</evidence>
<evidence type="ECO:0000313" key="5">
    <source>
        <dbReference type="Proteomes" id="UP000246114"/>
    </source>
</evidence>
<feature type="domain" description="CobQ/CobB/MinD/ParA nucleotide binding" evidence="1">
    <location>
        <begin position="11"/>
        <end position="181"/>
    </location>
</feature>
<protein>
    <submittedName>
        <fullName evidence="2">ATP-binding protein</fullName>
    </submittedName>
</protein>
<keyword evidence="2" id="KW-0547">Nucleotide-binding</keyword>
<evidence type="ECO:0000313" key="3">
    <source>
        <dbReference type="EMBL" id="SFF54469.1"/>
    </source>
</evidence>
<dbReference type="GO" id="GO:0005524">
    <property type="term" value="F:ATP binding"/>
    <property type="evidence" value="ECO:0007669"/>
    <property type="project" value="UniProtKB-KW"/>
</dbReference>
<keyword evidence="4" id="KW-1185">Reference proteome</keyword>
<dbReference type="eggNOG" id="COG1192">
    <property type="taxonomic scope" value="Bacteria"/>
</dbReference>
<accession>A0A1I2JJN5</accession>
<dbReference type="AlphaFoldDB" id="A0A1I2JJN5"/>
<organism evidence="3 4">
    <name type="scientific">Clostridium cadaveris</name>
    <dbReference type="NCBI Taxonomy" id="1529"/>
    <lineage>
        <taxon>Bacteria</taxon>
        <taxon>Bacillati</taxon>
        <taxon>Bacillota</taxon>
        <taxon>Clostridia</taxon>
        <taxon>Eubacteriales</taxon>
        <taxon>Clostridiaceae</taxon>
        <taxon>Clostridium</taxon>
    </lineage>
</organism>
<dbReference type="InterPro" id="IPR027417">
    <property type="entry name" value="P-loop_NTPase"/>
</dbReference>
<dbReference type="STRING" id="1529.SAMN04487885_102115"/>
<name>A0A1I2JJN5_9CLOT</name>
<sequence length="224" mass="25107">MITEDKRIRIIAGHYGSGKTEFAVNYAVALSKLKKKVALADLDVVNVYFRSRERKQELEDLGIEVISSSLIQNNCDIPAISARVVAVVHDPSIDYVVDLGGNDVGVLALARLSPYLTPENSDFFMIVNTKRPDTSDVEGILKQKESLEKAAGMAITGFVLNTNLIHETTAENIIKGNKILQEASKISKIPIRYTSYVKEEVDINQKEVTGELFAMKYYMREEWY</sequence>
<dbReference type="InterPro" id="IPR002586">
    <property type="entry name" value="CobQ/CobB/MinD/ParA_Nub-bd_dom"/>
</dbReference>
<dbReference type="Proteomes" id="UP000246114">
    <property type="component" value="Unassembled WGS sequence"/>
</dbReference>
<keyword evidence="2" id="KW-0067">ATP-binding</keyword>
<dbReference type="Pfam" id="PF01656">
    <property type="entry name" value="CbiA"/>
    <property type="match status" value="1"/>
</dbReference>
<dbReference type="SUPFAM" id="SSF52540">
    <property type="entry name" value="P-loop containing nucleoside triphosphate hydrolases"/>
    <property type="match status" value="1"/>
</dbReference>
<evidence type="ECO:0000313" key="4">
    <source>
        <dbReference type="Proteomes" id="UP000182135"/>
    </source>
</evidence>
<evidence type="ECO:0000259" key="1">
    <source>
        <dbReference type="Pfam" id="PF01656"/>
    </source>
</evidence>
<dbReference type="GeneID" id="90544332"/>
<reference evidence="3 4" key="1">
    <citation type="submission" date="2016-10" db="EMBL/GenBank/DDBJ databases">
        <authorList>
            <person name="de Groot N.N."/>
        </authorList>
    </citation>
    <scope>NUCLEOTIDE SEQUENCE [LARGE SCALE GENOMIC DNA]</scope>
    <source>
        <strain evidence="3 4">NLAE-zl-G419</strain>
    </source>
</reference>
<dbReference type="EMBL" id="FOOE01000002">
    <property type="protein sequence ID" value="SFF54469.1"/>
    <property type="molecule type" value="Genomic_DNA"/>
</dbReference>
<gene>
    <name evidence="2" type="ORF">DBY38_13375</name>
    <name evidence="3" type="ORF">SAMN04487885_102115</name>
</gene>
<reference evidence="2 5" key="2">
    <citation type="submission" date="2018-03" db="EMBL/GenBank/DDBJ databases">
        <title>The uncultured portion of the human microbiome is neutrally assembled.</title>
        <authorList>
            <person name="Jeraldo P."/>
            <person name="Boardman L."/>
            <person name="White B.A."/>
            <person name="Nelson H."/>
            <person name="Goldenfeld N."/>
            <person name="Chia N."/>
        </authorList>
    </citation>
    <scope>NUCLEOTIDE SEQUENCE [LARGE SCALE GENOMIC DNA]</scope>
    <source>
        <strain evidence="2">CIM:MAG 903</strain>
    </source>
</reference>
<dbReference type="Gene3D" id="3.40.50.300">
    <property type="entry name" value="P-loop containing nucleotide triphosphate hydrolases"/>
    <property type="match status" value="1"/>
</dbReference>